<keyword evidence="1" id="KW-1133">Transmembrane helix</keyword>
<dbReference type="InterPro" id="IPR043745">
    <property type="entry name" value="DUF5690"/>
</dbReference>
<dbReference type="Pfam" id="PF18943">
    <property type="entry name" value="DUF5690"/>
    <property type="match status" value="1"/>
</dbReference>
<feature type="transmembrane region" description="Helical" evidence="1">
    <location>
        <begin position="16"/>
        <end position="33"/>
    </location>
</feature>
<name>A0A5N5IXJ8_9FLAO</name>
<feature type="transmembrane region" description="Helical" evidence="1">
    <location>
        <begin position="225"/>
        <end position="243"/>
    </location>
</feature>
<feature type="transmembrane region" description="Helical" evidence="1">
    <location>
        <begin position="388"/>
        <end position="411"/>
    </location>
</feature>
<feature type="transmembrane region" description="Helical" evidence="1">
    <location>
        <begin position="355"/>
        <end position="376"/>
    </location>
</feature>
<organism evidence="2 3">
    <name type="scientific">Flagellimonas hadalis</name>
    <dbReference type="NCBI Taxonomy" id="2597517"/>
    <lineage>
        <taxon>Bacteria</taxon>
        <taxon>Pseudomonadati</taxon>
        <taxon>Bacteroidota</taxon>
        <taxon>Flavobacteriia</taxon>
        <taxon>Flavobacteriales</taxon>
        <taxon>Flavobacteriaceae</taxon>
        <taxon>Flagellimonas</taxon>
    </lineage>
</organism>
<comment type="caution">
    <text evidence="2">The sequence shown here is derived from an EMBL/GenBank/DDBJ whole genome shotgun (WGS) entry which is preliminary data.</text>
</comment>
<sequence length="429" mass="48119">MKKIARGRICVSRNDIYLMIAAFICYTGMYAVRKSFLAAQFNEQLLFGFDYKTVLVLSQVFGYMLSKFIGIRLVSESKGRKSERMLLGLVSAGLLFLLLMVYLPIALRPVAMFFNGLTLGMIFGLVLSFLEGRRNTELLVAALSATFIFSTGFIKTTGVWLMQDLGVSEIWMPFVTGLLFFPLFIGSVFLLGGTKAPDEMDIQLRTERLPMDKLQRKGFIKKHGLLFYGLVLVYVFLTASRDFRDNFTVEFWSELGYADKPKLITLTEIPIAIVVLIIAALAVLVFNNKKAFVWSMVAVLVGALLLWGSSILLEKGSLSPIFWMIVSGFGIYLPYILFHCVVFERLLALLRYKGTIGFLFYVADALGYLVSVAILLGKELFDYNGSWLGFFLQLNTYVGAGMVILTGFVIWKVYTIKDESATVDALPAK</sequence>
<gene>
    <name evidence="2" type="ORF">FOT42_000365</name>
</gene>
<proteinExistence type="predicted"/>
<dbReference type="SUPFAM" id="SSF103473">
    <property type="entry name" value="MFS general substrate transporter"/>
    <property type="match status" value="1"/>
</dbReference>
<feature type="transmembrane region" description="Helical" evidence="1">
    <location>
        <begin position="86"/>
        <end position="105"/>
    </location>
</feature>
<evidence type="ECO:0000313" key="2">
    <source>
        <dbReference type="EMBL" id="KAB5491437.1"/>
    </source>
</evidence>
<keyword evidence="3" id="KW-1185">Reference proteome</keyword>
<dbReference type="InterPro" id="IPR036259">
    <property type="entry name" value="MFS_trans_sf"/>
</dbReference>
<evidence type="ECO:0000313" key="3">
    <source>
        <dbReference type="Proteomes" id="UP000319204"/>
    </source>
</evidence>
<keyword evidence="1" id="KW-0472">Membrane</keyword>
<evidence type="ECO:0008006" key="4">
    <source>
        <dbReference type="Google" id="ProtNLM"/>
    </source>
</evidence>
<accession>A0A5N5IXJ8</accession>
<keyword evidence="1" id="KW-0812">Transmembrane</keyword>
<protein>
    <recommendedName>
        <fullName evidence="4">MFS transporter</fullName>
    </recommendedName>
</protein>
<feature type="transmembrane region" description="Helical" evidence="1">
    <location>
        <begin position="137"/>
        <end position="158"/>
    </location>
</feature>
<dbReference type="Proteomes" id="UP000319204">
    <property type="component" value="Unassembled WGS sequence"/>
</dbReference>
<dbReference type="EMBL" id="VNIK02000001">
    <property type="protein sequence ID" value="KAB5491437.1"/>
    <property type="molecule type" value="Genomic_DNA"/>
</dbReference>
<dbReference type="OrthoDB" id="182994at2"/>
<dbReference type="AlphaFoldDB" id="A0A5N5IXJ8"/>
<feature type="transmembrane region" description="Helical" evidence="1">
    <location>
        <begin position="291"/>
        <end position="309"/>
    </location>
</feature>
<evidence type="ECO:0000256" key="1">
    <source>
        <dbReference type="SAM" id="Phobius"/>
    </source>
</evidence>
<reference evidence="2" key="1">
    <citation type="submission" date="2019-10" db="EMBL/GenBank/DDBJ databases">
        <title>Muricauda hadale sp. nov., a piezophilic bacterium isolated from hadopelagic water of the Mariana Trench.</title>
        <authorList>
            <person name="Wei Y."/>
        </authorList>
    </citation>
    <scope>NUCLEOTIDE SEQUENCE [LARGE SCALE GENOMIC DNA]</scope>
    <source>
        <strain evidence="2">MT-229</strain>
    </source>
</reference>
<feature type="transmembrane region" description="Helical" evidence="1">
    <location>
        <begin position="263"/>
        <end position="284"/>
    </location>
</feature>
<feature type="transmembrane region" description="Helical" evidence="1">
    <location>
        <begin position="111"/>
        <end position="130"/>
    </location>
</feature>
<feature type="transmembrane region" description="Helical" evidence="1">
    <location>
        <begin position="170"/>
        <end position="191"/>
    </location>
</feature>
<feature type="transmembrane region" description="Helical" evidence="1">
    <location>
        <begin position="53"/>
        <end position="74"/>
    </location>
</feature>
<feature type="transmembrane region" description="Helical" evidence="1">
    <location>
        <begin position="321"/>
        <end position="343"/>
    </location>
</feature>
<dbReference type="RefSeq" id="WP_151888594.1">
    <property type="nucleotide sequence ID" value="NZ_VNIK02000001.1"/>
</dbReference>